<organism evidence="3 4">
    <name type="scientific">Buttiauxella agrestis</name>
    <dbReference type="NCBI Taxonomy" id="82977"/>
    <lineage>
        <taxon>Bacteria</taxon>
        <taxon>Pseudomonadati</taxon>
        <taxon>Pseudomonadota</taxon>
        <taxon>Gammaproteobacteria</taxon>
        <taxon>Enterobacterales</taxon>
        <taxon>Enterobacteriaceae</taxon>
        <taxon>Buttiauxella</taxon>
    </lineage>
</organism>
<reference evidence="3 4" key="1">
    <citation type="submission" date="2018-06" db="EMBL/GenBank/DDBJ databases">
        <authorList>
            <consortium name="Pathogen Informatics"/>
            <person name="Doyle S."/>
        </authorList>
    </citation>
    <scope>NUCLEOTIDE SEQUENCE [LARGE SCALE GENOMIC DNA]</scope>
    <source>
        <strain evidence="3 4">NCTC12119</strain>
    </source>
</reference>
<dbReference type="NCBIfam" id="NF041494">
    <property type="entry name" value="MobH"/>
    <property type="match status" value="1"/>
</dbReference>
<evidence type="ECO:0000313" key="4">
    <source>
        <dbReference type="Proteomes" id="UP000255528"/>
    </source>
</evidence>
<evidence type="ECO:0000256" key="1">
    <source>
        <dbReference type="SAM" id="MobiDB-lite"/>
    </source>
</evidence>
<gene>
    <name evidence="3" type="ORF">NCTC12119_04920</name>
</gene>
<feature type="compositionally biased region" description="Basic and acidic residues" evidence="1">
    <location>
        <begin position="493"/>
        <end position="503"/>
    </location>
</feature>
<feature type="region of interest" description="Disordered" evidence="1">
    <location>
        <begin position="635"/>
        <end position="656"/>
    </location>
</feature>
<dbReference type="Pfam" id="PF07514">
    <property type="entry name" value="TraI_2"/>
    <property type="match status" value="1"/>
</dbReference>
<dbReference type="Proteomes" id="UP000255528">
    <property type="component" value="Unassembled WGS sequence"/>
</dbReference>
<dbReference type="EMBL" id="UIGI01000002">
    <property type="protein sequence ID" value="SUY92890.1"/>
    <property type="molecule type" value="Genomic_DNA"/>
</dbReference>
<feature type="domain" description="Uncharacterised" evidence="2">
    <location>
        <begin position="72"/>
        <end position="268"/>
    </location>
</feature>
<feature type="region of interest" description="Disordered" evidence="1">
    <location>
        <begin position="474"/>
        <end position="513"/>
    </location>
</feature>
<dbReference type="AlphaFoldDB" id="A0A381KNF4"/>
<evidence type="ECO:0000313" key="3">
    <source>
        <dbReference type="EMBL" id="SUY92890.1"/>
    </source>
</evidence>
<feature type="compositionally biased region" description="Polar residues" evidence="1">
    <location>
        <begin position="474"/>
        <end position="490"/>
    </location>
</feature>
<dbReference type="Gene3D" id="1.10.3210.40">
    <property type="match status" value="1"/>
</dbReference>
<dbReference type="RefSeq" id="WP_115632121.1">
    <property type="nucleotide sequence ID" value="NZ_UIGI01000002.1"/>
</dbReference>
<proteinExistence type="predicted"/>
<protein>
    <submittedName>
        <fullName evidence="3">Integrating conjugative element relaxase, PFGI-1 class</fullName>
    </submittedName>
</protein>
<feature type="region of interest" description="Disordered" evidence="1">
    <location>
        <begin position="812"/>
        <end position="845"/>
    </location>
</feature>
<accession>A0A381KNF4</accession>
<evidence type="ECO:0000259" key="2">
    <source>
        <dbReference type="Pfam" id="PF07514"/>
    </source>
</evidence>
<sequence length="968" mass="108752">MSPYSHVNGTEKYKIPKCPNEEVLKFVEYPSKPRGITVFNEQSILSLHVDKLKKISMRIAIDDNDISDDAFTFTNLITKPLIEFIRWVHLLPASENHHHNGIGGLFSHSLDVGLLSLIQAYDSELAPIGYQDEEVQRKKAYLYAAFICGLVHDAGKIYDVDVVSSDTLKTTTWNPTAQSLLDWCNSENVKSYEIHWRVRRVNQHNIWSSVFLERILNPTCLRFLGVVSRERIYDRMLSSLNSYNNANDFLSRCVRRADYYSTGTDLNVIRDPIIGLRSTDAATRAMSAVKHKFKDLGINDYQSKSMHIIIVNGEVYFNEQTFLDFILKEFQEIKFNFPQDEVGRLALTEALIRRGYIEPYSDTRIVHYFMPGKYTESDVQQMFATGIAEVPFYNLLKVKWIGLIFDSYFIPDSVPGLFSVNENRDLILIDEFRNVSEFLRPMPGRKEVITVNDSFETAAQKKADSVKVISPETVNVKSDSAESNTDSSVAVDQPREDNEEKTPYPDITDDSQVKPDEALVQQTSVIDALTELFTTTKIPESAICLVDGVPYAVVSEIILLAPGTEESHLAESGLFQQTFREGSFDGQWVIRDENNIAIIALGDSFAGYQMSGRNLRTTKLKSLLDSGLYQTVELSERHEEAEEPNLTDHQPLPLPPENYPGMDDDSPPAYLSEGPDLWDESLNLESCLDDVYMELEQSVLSELHQTPHDDSVDAINTSIEQVVNSYSETDIEDSHVHQGEDVIVLEQVAPDKTLTPPALPQTVEPVVTAPIKKLQVQPQLTSIFSRISESNSLFGFTEQGKGSSELVTNSGQLQQAKNPDQTEQAASPDTQKNSGKTLNSTDKPITQNVTSTVQVEITSDSTPLEVDYENLAGEFMALVTSKKQTKQSVVSYHSLIVFGGALYVGTRRIDNKALIELLNKFPTCKVKVKKTVTMICSKINIAELIVAGERSDLHFEHIISEIEKSQEL</sequence>
<dbReference type="InterPro" id="IPR011119">
    <property type="entry name" value="Unchr_helicase_relaxase_TraI"/>
</dbReference>
<name>A0A381KNF4_9ENTR</name>